<keyword evidence="4" id="KW-0233">DNA recombination</keyword>
<organism evidence="7 8">
    <name type="scientific">Rodentibacter trehalosifermentans</name>
    <dbReference type="NCBI Taxonomy" id="1908263"/>
    <lineage>
        <taxon>Bacteria</taxon>
        <taxon>Pseudomonadati</taxon>
        <taxon>Pseudomonadota</taxon>
        <taxon>Gammaproteobacteria</taxon>
        <taxon>Pasteurellales</taxon>
        <taxon>Pasteurellaceae</taxon>
        <taxon>Rodentibacter</taxon>
    </lineage>
</organism>
<dbReference type="GO" id="GO:0015074">
    <property type="term" value="P:DNA integration"/>
    <property type="evidence" value="ECO:0007669"/>
    <property type="project" value="UniProtKB-KW"/>
</dbReference>
<feature type="region of interest" description="Disordered" evidence="5">
    <location>
        <begin position="1"/>
        <end position="21"/>
    </location>
</feature>
<dbReference type="Proteomes" id="UP000188728">
    <property type="component" value="Unassembled WGS sequence"/>
</dbReference>
<gene>
    <name evidence="7" type="ORF">BKK51_09530</name>
</gene>
<dbReference type="InterPro" id="IPR002104">
    <property type="entry name" value="Integrase_catalytic"/>
</dbReference>
<evidence type="ECO:0000313" key="7">
    <source>
        <dbReference type="EMBL" id="OOF44240.1"/>
    </source>
</evidence>
<evidence type="ECO:0000256" key="2">
    <source>
        <dbReference type="ARBA" id="ARBA00022908"/>
    </source>
</evidence>
<evidence type="ECO:0000313" key="8">
    <source>
        <dbReference type="Proteomes" id="UP000188728"/>
    </source>
</evidence>
<dbReference type="InterPro" id="IPR011010">
    <property type="entry name" value="DNA_brk_join_enz"/>
</dbReference>
<dbReference type="GO" id="GO:0003677">
    <property type="term" value="F:DNA binding"/>
    <property type="evidence" value="ECO:0007669"/>
    <property type="project" value="UniProtKB-KW"/>
</dbReference>
<evidence type="ECO:0000256" key="5">
    <source>
        <dbReference type="SAM" id="MobiDB-lite"/>
    </source>
</evidence>
<evidence type="ECO:0000256" key="4">
    <source>
        <dbReference type="ARBA" id="ARBA00023172"/>
    </source>
</evidence>
<name>A0A1V3IQA9_9PAST</name>
<dbReference type="PROSITE" id="PS51898">
    <property type="entry name" value="TYR_RECOMBINASE"/>
    <property type="match status" value="1"/>
</dbReference>
<dbReference type="InterPro" id="IPR025166">
    <property type="entry name" value="Integrase_DNA_bind_dom"/>
</dbReference>
<evidence type="ECO:0000256" key="3">
    <source>
        <dbReference type="ARBA" id="ARBA00023125"/>
    </source>
</evidence>
<dbReference type="GO" id="GO:0006310">
    <property type="term" value="P:DNA recombination"/>
    <property type="evidence" value="ECO:0007669"/>
    <property type="project" value="UniProtKB-KW"/>
</dbReference>
<evidence type="ECO:0000256" key="1">
    <source>
        <dbReference type="ARBA" id="ARBA00008857"/>
    </source>
</evidence>
<dbReference type="PANTHER" id="PTHR30629:SF6">
    <property type="entry name" value="PROPHAGE INTEGRASE INTA-RELATED"/>
    <property type="match status" value="1"/>
</dbReference>
<dbReference type="Pfam" id="PF22022">
    <property type="entry name" value="Phage_int_M"/>
    <property type="match status" value="1"/>
</dbReference>
<proteinExistence type="inferred from homology"/>
<keyword evidence="3" id="KW-0238">DNA-binding</keyword>
<dbReference type="InterPro" id="IPR053876">
    <property type="entry name" value="Phage_int_M"/>
</dbReference>
<sequence length="405" mass="46956">MARFAKPLNNKAVDNAKPQDKPYTLTDGNGLFLLITPSGSKTWQFNYYHPTTKKRTKFSLGNYPIVTIAEARSYRDEYRALLAKGIDPQEYLKEQEQAKSKQNENSFLNVALLWKEKRSKEIEPLTMAKNWARLEKYIFPEIGHYPIDEITSPRLIKAVKPLNEKGFNDTLHRLLNLANQILNYAVTLGLIPFNSCIKASDAYHKEPQKNHPAIKPEQLPKLLKDFRDSNRDFLTKVLFRWQLLSMVRPAEAVSVEWSEIDFSKQLWTIPAIKMKKTRQGQFPHTVPLSSLMLEILEELKPITGYNKFVFSHYSKPNQSASKELIANALRKIGYKGIQDSHGLRSIARTYLENQAVDFRLAESCLAHRIGDKTSQAYNRYDYVELRRPVMQLWSDFVERCEKENV</sequence>
<dbReference type="Pfam" id="PF13356">
    <property type="entry name" value="Arm-DNA-bind_3"/>
    <property type="match status" value="1"/>
</dbReference>
<dbReference type="InterPro" id="IPR038488">
    <property type="entry name" value="Integrase_DNA-bd_sf"/>
</dbReference>
<dbReference type="PANTHER" id="PTHR30629">
    <property type="entry name" value="PROPHAGE INTEGRASE"/>
    <property type="match status" value="1"/>
</dbReference>
<dbReference type="InterPro" id="IPR013762">
    <property type="entry name" value="Integrase-like_cat_sf"/>
</dbReference>
<dbReference type="Gene3D" id="1.10.150.130">
    <property type="match status" value="1"/>
</dbReference>
<protein>
    <submittedName>
        <fullName evidence="7">Preprotein translocase</fullName>
    </submittedName>
</protein>
<accession>A0A1V3IQA9</accession>
<dbReference type="RefSeq" id="WP_077474421.1">
    <property type="nucleotide sequence ID" value="NZ_MLHK01000056.1"/>
</dbReference>
<reference evidence="7 8" key="1">
    <citation type="submission" date="2016-10" db="EMBL/GenBank/DDBJ databases">
        <title>Rodentibacter gen. nov. and new species.</title>
        <authorList>
            <person name="Christensen H."/>
        </authorList>
    </citation>
    <scope>NUCLEOTIDE SEQUENCE [LARGE SCALE GENOMIC DNA]</scope>
    <source>
        <strain evidence="7 8">H1983213011</strain>
    </source>
</reference>
<dbReference type="InterPro" id="IPR050808">
    <property type="entry name" value="Phage_Integrase"/>
</dbReference>
<feature type="domain" description="Tyr recombinase" evidence="6">
    <location>
        <begin position="209"/>
        <end position="390"/>
    </location>
</feature>
<dbReference type="InterPro" id="IPR010998">
    <property type="entry name" value="Integrase_recombinase_N"/>
</dbReference>
<dbReference type="EMBL" id="MLHK01000056">
    <property type="protein sequence ID" value="OOF44240.1"/>
    <property type="molecule type" value="Genomic_DNA"/>
</dbReference>
<dbReference type="SUPFAM" id="SSF56349">
    <property type="entry name" value="DNA breaking-rejoining enzymes"/>
    <property type="match status" value="1"/>
</dbReference>
<comment type="similarity">
    <text evidence="1">Belongs to the 'phage' integrase family.</text>
</comment>
<dbReference type="AlphaFoldDB" id="A0A1V3IQA9"/>
<evidence type="ECO:0000259" key="6">
    <source>
        <dbReference type="PROSITE" id="PS51898"/>
    </source>
</evidence>
<dbReference type="Gene3D" id="1.10.443.10">
    <property type="entry name" value="Intergrase catalytic core"/>
    <property type="match status" value="1"/>
</dbReference>
<keyword evidence="2" id="KW-0229">DNA integration</keyword>
<dbReference type="Pfam" id="PF00589">
    <property type="entry name" value="Phage_integrase"/>
    <property type="match status" value="1"/>
</dbReference>
<dbReference type="CDD" id="cd00801">
    <property type="entry name" value="INT_P4_C"/>
    <property type="match status" value="1"/>
</dbReference>
<comment type="caution">
    <text evidence="7">The sequence shown here is derived from an EMBL/GenBank/DDBJ whole genome shotgun (WGS) entry which is preliminary data.</text>
</comment>
<dbReference type="Gene3D" id="3.30.160.390">
    <property type="entry name" value="Integrase, DNA-binding domain"/>
    <property type="match status" value="1"/>
</dbReference>